<feature type="compositionally biased region" description="Low complexity" evidence="1">
    <location>
        <begin position="611"/>
        <end position="638"/>
    </location>
</feature>
<evidence type="ECO:0000313" key="2">
    <source>
        <dbReference type="EMBL" id="KAF2869003.1"/>
    </source>
</evidence>
<feature type="compositionally biased region" description="Low complexity" evidence="1">
    <location>
        <begin position="52"/>
        <end position="62"/>
    </location>
</feature>
<name>A0A7C8M8R7_9PLEO</name>
<gene>
    <name evidence="2" type="ORF">BDV95DRAFT_108906</name>
</gene>
<feature type="compositionally biased region" description="Basic and acidic residues" evidence="1">
    <location>
        <begin position="500"/>
        <end position="511"/>
    </location>
</feature>
<organism evidence="2 3">
    <name type="scientific">Massariosphaeria phaeospora</name>
    <dbReference type="NCBI Taxonomy" id="100035"/>
    <lineage>
        <taxon>Eukaryota</taxon>
        <taxon>Fungi</taxon>
        <taxon>Dikarya</taxon>
        <taxon>Ascomycota</taxon>
        <taxon>Pezizomycotina</taxon>
        <taxon>Dothideomycetes</taxon>
        <taxon>Pleosporomycetidae</taxon>
        <taxon>Pleosporales</taxon>
        <taxon>Pleosporales incertae sedis</taxon>
        <taxon>Massariosphaeria</taxon>
    </lineage>
</organism>
<feature type="compositionally biased region" description="Basic residues" evidence="1">
    <location>
        <begin position="7"/>
        <end position="17"/>
    </location>
</feature>
<dbReference type="EMBL" id="JAADJZ010000017">
    <property type="protein sequence ID" value="KAF2869003.1"/>
    <property type="molecule type" value="Genomic_DNA"/>
</dbReference>
<feature type="region of interest" description="Disordered" evidence="1">
    <location>
        <begin position="456"/>
        <end position="597"/>
    </location>
</feature>
<reference evidence="2 3" key="1">
    <citation type="submission" date="2020-01" db="EMBL/GenBank/DDBJ databases">
        <authorList>
            <consortium name="DOE Joint Genome Institute"/>
            <person name="Haridas S."/>
            <person name="Albert R."/>
            <person name="Binder M."/>
            <person name="Bloem J."/>
            <person name="Labutti K."/>
            <person name="Salamov A."/>
            <person name="Andreopoulos B."/>
            <person name="Baker S.E."/>
            <person name="Barry K."/>
            <person name="Bills G."/>
            <person name="Bluhm B.H."/>
            <person name="Cannon C."/>
            <person name="Castanera R."/>
            <person name="Culley D.E."/>
            <person name="Daum C."/>
            <person name="Ezra D."/>
            <person name="Gonzalez J.B."/>
            <person name="Henrissat B."/>
            <person name="Kuo A."/>
            <person name="Liang C."/>
            <person name="Lipzen A."/>
            <person name="Lutzoni F."/>
            <person name="Magnuson J."/>
            <person name="Mondo S."/>
            <person name="Nolan M."/>
            <person name="Ohm R."/>
            <person name="Pangilinan J."/>
            <person name="Park H.-J.H."/>
            <person name="Ramirez L."/>
            <person name="Alfaro M."/>
            <person name="Sun H."/>
            <person name="Tritt A."/>
            <person name="Yoshinaga Y."/>
            <person name="Zwiers L.-H.L."/>
            <person name="Turgeon B.G."/>
            <person name="Goodwin S.B."/>
            <person name="Spatafora J.W."/>
            <person name="Crous P.W."/>
            <person name="Grigoriev I.V."/>
        </authorList>
    </citation>
    <scope>NUCLEOTIDE SEQUENCE [LARGE SCALE GENOMIC DNA]</scope>
    <source>
        <strain evidence="2 3">CBS 611.86</strain>
    </source>
</reference>
<feature type="compositionally biased region" description="Polar residues" evidence="1">
    <location>
        <begin position="560"/>
        <end position="587"/>
    </location>
</feature>
<feature type="compositionally biased region" description="Polar residues" evidence="1">
    <location>
        <begin position="472"/>
        <end position="492"/>
    </location>
</feature>
<feature type="compositionally biased region" description="Polar residues" evidence="1">
    <location>
        <begin position="421"/>
        <end position="433"/>
    </location>
</feature>
<dbReference type="AlphaFoldDB" id="A0A7C8M8R7"/>
<proteinExistence type="predicted"/>
<feature type="compositionally biased region" description="Acidic residues" evidence="1">
    <location>
        <begin position="460"/>
        <end position="469"/>
    </location>
</feature>
<feature type="region of interest" description="Disordered" evidence="1">
    <location>
        <begin position="1"/>
        <end position="90"/>
    </location>
</feature>
<accession>A0A7C8M8R7</accession>
<evidence type="ECO:0000256" key="1">
    <source>
        <dbReference type="SAM" id="MobiDB-lite"/>
    </source>
</evidence>
<protein>
    <submittedName>
        <fullName evidence="2">Uncharacterized protein</fullName>
    </submittedName>
</protein>
<feature type="region of interest" description="Disordered" evidence="1">
    <location>
        <begin position="400"/>
        <end position="436"/>
    </location>
</feature>
<sequence>MSEKTVGWRKKIAKAARPKTPSLLRPLAVDDTNLPEDVGERRRRWRKTVQGSVPGTPTSAVSPVPPTEEDDDTRSERSETYTPRRRSAPRPKLARYLSGYLAIKDEAKEPNFLQPWSEDAPPVFVPLVDPLVVLQSIHSHLINDSSQAISAEHNSGVLRVLEDYKKVRREKERLDALLQDTIKGFEVAETVWSTTEERYQEEIRRLDLLVAHSTIGMAGLMKVRQQSVVDRKRVHRSTVTKPRSMAAFNFLSQDELDEQIHSISQKVLLHRPSSPSGKMTALSRQLSGLRYEEKTSVGAPPSSRQLTLSRKVKSELDLARIGNTNIPNSPSHSFYSGFSESGDPLPDEIGPSSVGILDSVVECEAFVALSNLGMLVARRKGLDVEKFQARLMSLFSTVEDDEMNAESEASLREANTVLPATVNSSEENSNWTPNRRVRRFHSHPLLCSDQRRRRHFSFEPGDDQPEALDGDSGSQQSTRPMFEDNSTSSELSLSPGLHIKTQDEVSSDDSKALTAEYQKPSKIPSPAQRPALGRVRREDSVSSLQSVSGRSCLDDRRASKSSVLTAYRNNSQESMRPQMNSRSNSTETQHHVDQVGGLSLRNSVVALAAARAAGQGDYSPGSKSSSSGKGGKKTSASSRKVRTSSGKARPENESRLAQL</sequence>
<keyword evidence="3" id="KW-1185">Reference proteome</keyword>
<comment type="caution">
    <text evidence="2">The sequence shown here is derived from an EMBL/GenBank/DDBJ whole genome shotgun (WGS) entry which is preliminary data.</text>
</comment>
<dbReference type="Proteomes" id="UP000481861">
    <property type="component" value="Unassembled WGS sequence"/>
</dbReference>
<evidence type="ECO:0000313" key="3">
    <source>
        <dbReference type="Proteomes" id="UP000481861"/>
    </source>
</evidence>
<dbReference type="OrthoDB" id="5430717at2759"/>
<feature type="compositionally biased region" description="Low complexity" evidence="1">
    <location>
        <begin position="541"/>
        <end position="551"/>
    </location>
</feature>
<feature type="region of interest" description="Disordered" evidence="1">
    <location>
        <begin position="611"/>
        <end position="659"/>
    </location>
</feature>
<feature type="compositionally biased region" description="Basic and acidic residues" evidence="1">
    <location>
        <begin position="648"/>
        <end position="659"/>
    </location>
</feature>